<evidence type="ECO:0000259" key="2">
    <source>
        <dbReference type="Pfam" id="PF03432"/>
    </source>
</evidence>
<dbReference type="KEGG" id="arev:RVR_5524"/>
<feature type="compositionally biased region" description="Basic and acidic residues" evidence="1">
    <location>
        <begin position="177"/>
        <end position="192"/>
    </location>
</feature>
<dbReference type="AlphaFoldDB" id="A0A7U3UUV5"/>
<organism evidence="3 4">
    <name type="scientific">Actinacidiphila reveromycinica</name>
    <dbReference type="NCBI Taxonomy" id="659352"/>
    <lineage>
        <taxon>Bacteria</taxon>
        <taxon>Bacillati</taxon>
        <taxon>Actinomycetota</taxon>
        <taxon>Actinomycetes</taxon>
        <taxon>Kitasatosporales</taxon>
        <taxon>Streptomycetaceae</taxon>
        <taxon>Actinacidiphila</taxon>
    </lineage>
</organism>
<accession>A0A7U3UUV5</accession>
<sequence length="578" mass="64027">MIAKITRGKTIRRLLGYLYDTVRSQDHTDPHLVASWDGFAPDPGRDTDPQAAMRQLTQALELRLNQARHNDDRNVPDRPVWQCSIRAAPEDPLLTDEQWAAIARRIVHATGIAPDDDPDGCRWVAVRHAPDHIHIAATTLRGDLRTARHWNDYLRADHELEAVEHDYHLRTVIRGDRTAAKRPTRAETEKAHRTGRARTPREQLRTIARTVVAVSTSPEEYLHLLAGSGVNVEVLHYPSGDIRGYKVALDGDTNAAGEPIWFSGSTLAPDLSYPQIRDRLTATEPITAVGPGTRRTDPWHQATAAAERIPHHLAADDEKASQAHIAAFAEALDALPIAAPVNLRPRLRQAALAFERASRSRIHADHQHARALRTAIRTIARQPTTGDGAGLAMFLDAAILAVIAIQRWHSARHHDQQVIAAHHTLIELQTAYDHAAAAPLTTLTHRTPPQPAIERWNHLIQQTIPTHAEQILTDPAWPALATTLTDAETAGHDPTRLLHQAADQRALTDARSPAHVVIWRLHRLAQRPAPSPLARAAMARSTLTTYRTPSVPTEQPAAYPPNQDPNSVSGPNRGRRQR</sequence>
<keyword evidence="4" id="KW-1185">Reference proteome</keyword>
<dbReference type="RefSeq" id="WP_202235098.1">
    <property type="nucleotide sequence ID" value="NZ_AP018365.1"/>
</dbReference>
<protein>
    <recommendedName>
        <fullName evidence="2">MobA/VirD2-like nuclease domain-containing protein</fullName>
    </recommendedName>
</protein>
<gene>
    <name evidence="3" type="ORF">RVR_5524</name>
</gene>
<name>A0A7U3UUV5_9ACTN</name>
<dbReference type="InterPro" id="IPR005094">
    <property type="entry name" value="Endonuclease_MobA/VirD2"/>
</dbReference>
<feature type="domain" description="MobA/VirD2-like nuclease" evidence="2">
    <location>
        <begin position="66"/>
        <end position="169"/>
    </location>
</feature>
<reference evidence="3 4" key="4">
    <citation type="journal article" date="2020" name="Sci. Rep.">
        <title>beta-carboline chemical signals induce reveromycin production through a LuxR family regulator in Streptomyces sp. SN-593.</title>
        <authorList>
            <person name="Panthee S."/>
            <person name="Kito N."/>
            <person name="Hayashi T."/>
            <person name="Shimizu T."/>
            <person name="Ishikawa J."/>
            <person name="Hamamoto H."/>
            <person name="Osada H."/>
            <person name="Takahashi S."/>
        </authorList>
    </citation>
    <scope>NUCLEOTIDE SEQUENCE [LARGE SCALE GENOMIC DNA]</scope>
    <source>
        <strain evidence="3 4">SN-593</strain>
    </source>
</reference>
<reference evidence="3 4" key="1">
    <citation type="journal article" date="2010" name="J. Bacteriol.">
        <title>Biochemical characterization of a novel indole prenyltransferase from Streptomyces sp. SN-593.</title>
        <authorList>
            <person name="Takahashi S."/>
            <person name="Takagi H."/>
            <person name="Toyoda A."/>
            <person name="Uramoto M."/>
            <person name="Nogawa T."/>
            <person name="Ueki M."/>
            <person name="Sakaki Y."/>
            <person name="Osada H."/>
        </authorList>
    </citation>
    <scope>NUCLEOTIDE SEQUENCE [LARGE SCALE GENOMIC DNA]</scope>
    <source>
        <strain evidence="3 4">SN-593</strain>
    </source>
</reference>
<feature type="compositionally biased region" description="Polar residues" evidence="1">
    <location>
        <begin position="544"/>
        <end position="553"/>
    </location>
</feature>
<dbReference type="Pfam" id="PF03432">
    <property type="entry name" value="Relaxase"/>
    <property type="match status" value="1"/>
</dbReference>
<feature type="region of interest" description="Disordered" evidence="1">
    <location>
        <begin position="544"/>
        <end position="578"/>
    </location>
</feature>
<evidence type="ECO:0000256" key="1">
    <source>
        <dbReference type="SAM" id="MobiDB-lite"/>
    </source>
</evidence>
<proteinExistence type="predicted"/>
<evidence type="ECO:0000313" key="4">
    <source>
        <dbReference type="Proteomes" id="UP000595703"/>
    </source>
</evidence>
<feature type="region of interest" description="Disordered" evidence="1">
    <location>
        <begin position="177"/>
        <end position="200"/>
    </location>
</feature>
<reference evidence="3 4" key="3">
    <citation type="journal article" date="2011" name="Nat. Chem. Biol.">
        <title>Reveromycin A biosynthesis uses RevG and RevJ for stereospecific spiroacetal formation.</title>
        <authorList>
            <person name="Takahashi S."/>
            <person name="Toyoda A."/>
            <person name="Sekiyama Y."/>
            <person name="Takagi H."/>
            <person name="Nogawa T."/>
            <person name="Uramoto M."/>
            <person name="Suzuki R."/>
            <person name="Koshino H."/>
            <person name="Kumano T."/>
            <person name="Panthee S."/>
            <person name="Dairi T."/>
            <person name="Ishikawa J."/>
            <person name="Ikeda H."/>
            <person name="Sakaki Y."/>
            <person name="Osada H."/>
        </authorList>
    </citation>
    <scope>NUCLEOTIDE SEQUENCE [LARGE SCALE GENOMIC DNA]</scope>
    <source>
        <strain evidence="3 4">SN-593</strain>
    </source>
</reference>
<dbReference type="Proteomes" id="UP000595703">
    <property type="component" value="Chromosome"/>
</dbReference>
<evidence type="ECO:0000313" key="3">
    <source>
        <dbReference type="EMBL" id="BBA99061.1"/>
    </source>
</evidence>
<reference evidence="3 4" key="2">
    <citation type="journal article" date="2011" name="J. Antibiot.">
        <title>Furaquinocins I and J: novel polyketide isoprenoid hybrid compounds from Streptomyces reveromyceticus SN-593.</title>
        <authorList>
            <person name="Panthee S."/>
            <person name="Takahashi S."/>
            <person name="Takagi H."/>
            <person name="Nogawa T."/>
            <person name="Oowada E."/>
            <person name="Uramoto M."/>
            <person name="Osada H."/>
        </authorList>
    </citation>
    <scope>NUCLEOTIDE SEQUENCE [LARGE SCALE GENOMIC DNA]</scope>
    <source>
        <strain evidence="3 4">SN-593</strain>
    </source>
</reference>
<dbReference type="EMBL" id="AP018365">
    <property type="protein sequence ID" value="BBA99061.1"/>
    <property type="molecule type" value="Genomic_DNA"/>
</dbReference>